<dbReference type="EMBL" id="JACTAM010000020">
    <property type="protein sequence ID" value="KAI2652436.1"/>
    <property type="molecule type" value="Genomic_DNA"/>
</dbReference>
<proteinExistence type="predicted"/>
<reference evidence="1 2" key="1">
    <citation type="submission" date="2022-01" db="EMBL/GenBank/DDBJ databases">
        <title>A high-quality chromosome-level genome assembly of rohu carp, Labeo rohita.</title>
        <authorList>
            <person name="Arick M.A. II"/>
            <person name="Hsu C.-Y."/>
            <person name="Magbanua Z."/>
            <person name="Pechanova O."/>
            <person name="Grover C."/>
            <person name="Miller E."/>
            <person name="Thrash A."/>
            <person name="Ezzel L."/>
            <person name="Alam S."/>
            <person name="Benzie J."/>
            <person name="Hamilton M."/>
            <person name="Karsi A."/>
            <person name="Lawrence M.L."/>
            <person name="Peterson D.G."/>
        </authorList>
    </citation>
    <scope>NUCLEOTIDE SEQUENCE [LARGE SCALE GENOMIC DNA]</scope>
    <source>
        <strain evidence="2">BAU-BD-2019</strain>
        <tissue evidence="1">Blood</tissue>
    </source>
</reference>
<evidence type="ECO:0000313" key="1">
    <source>
        <dbReference type="EMBL" id="KAI2652436.1"/>
    </source>
</evidence>
<organism evidence="1 2">
    <name type="scientific">Labeo rohita</name>
    <name type="common">Indian major carp</name>
    <name type="synonym">Cyprinus rohita</name>
    <dbReference type="NCBI Taxonomy" id="84645"/>
    <lineage>
        <taxon>Eukaryota</taxon>
        <taxon>Metazoa</taxon>
        <taxon>Chordata</taxon>
        <taxon>Craniata</taxon>
        <taxon>Vertebrata</taxon>
        <taxon>Euteleostomi</taxon>
        <taxon>Actinopterygii</taxon>
        <taxon>Neopterygii</taxon>
        <taxon>Teleostei</taxon>
        <taxon>Ostariophysi</taxon>
        <taxon>Cypriniformes</taxon>
        <taxon>Cyprinidae</taxon>
        <taxon>Labeoninae</taxon>
        <taxon>Labeonini</taxon>
        <taxon>Labeo</taxon>
    </lineage>
</organism>
<accession>A0ABQ8LR91</accession>
<gene>
    <name evidence="1" type="ORF">H4Q32_029200</name>
</gene>
<name>A0ABQ8LR91_LABRO</name>
<comment type="caution">
    <text evidence="1">The sequence shown here is derived from an EMBL/GenBank/DDBJ whole genome shotgun (WGS) entry which is preliminary data.</text>
</comment>
<dbReference type="Proteomes" id="UP000830375">
    <property type="component" value="Unassembled WGS sequence"/>
</dbReference>
<sequence>MCAAISTDGLLLHGPLIGPYNTERLISFLDELCGIVVPEWFCMVSLFLSPFSPFREVLKEMEGL</sequence>
<keyword evidence="2" id="KW-1185">Reference proteome</keyword>
<protein>
    <submittedName>
        <fullName evidence="1">NADPH--cytochrome P450 reductase</fullName>
    </submittedName>
</protein>
<evidence type="ECO:0000313" key="2">
    <source>
        <dbReference type="Proteomes" id="UP000830375"/>
    </source>
</evidence>